<reference evidence="2 3" key="1">
    <citation type="submission" date="2016-09" db="EMBL/GenBank/DDBJ databases">
        <title>Extensive genetic diversity and differential bi-allelic expression allows diatom success in the polar Southern Ocean.</title>
        <authorList>
            <consortium name="DOE Joint Genome Institute"/>
            <person name="Mock T."/>
            <person name="Otillar R.P."/>
            <person name="Strauss J."/>
            <person name="Dupont C."/>
            <person name="Frickenhaus S."/>
            <person name="Maumus F."/>
            <person name="Mcmullan M."/>
            <person name="Sanges R."/>
            <person name="Schmutz J."/>
            <person name="Toseland A."/>
            <person name="Valas R."/>
            <person name="Veluchamy A."/>
            <person name="Ward B.J."/>
            <person name="Allen A."/>
            <person name="Barry K."/>
            <person name="Falciatore A."/>
            <person name="Ferrante M."/>
            <person name="Fortunato A.E."/>
            <person name="Gloeckner G."/>
            <person name="Gruber A."/>
            <person name="Hipkin R."/>
            <person name="Janech M."/>
            <person name="Kroth P."/>
            <person name="Leese F."/>
            <person name="Lindquist E."/>
            <person name="Lyon B.R."/>
            <person name="Martin J."/>
            <person name="Mayer C."/>
            <person name="Parker M."/>
            <person name="Quesneville H."/>
            <person name="Raymond J."/>
            <person name="Uhlig C."/>
            <person name="Valentin K.U."/>
            <person name="Worden A.Z."/>
            <person name="Armbrust E.V."/>
            <person name="Bowler C."/>
            <person name="Green B."/>
            <person name="Moulton V."/>
            <person name="Van Oosterhout C."/>
            <person name="Grigoriev I."/>
        </authorList>
    </citation>
    <scope>NUCLEOTIDE SEQUENCE [LARGE SCALE GENOMIC DNA]</scope>
    <source>
        <strain evidence="2 3">CCMP1102</strain>
    </source>
</reference>
<name>A0A1E7EUF2_9STRA</name>
<dbReference type="EMBL" id="KV784375">
    <property type="protein sequence ID" value="OEU09601.1"/>
    <property type="molecule type" value="Genomic_DNA"/>
</dbReference>
<accession>A0A1E7EUF2</accession>
<feature type="compositionally biased region" description="Low complexity" evidence="1">
    <location>
        <begin position="77"/>
        <end position="94"/>
    </location>
</feature>
<evidence type="ECO:0000256" key="1">
    <source>
        <dbReference type="SAM" id="MobiDB-lite"/>
    </source>
</evidence>
<feature type="region of interest" description="Disordered" evidence="1">
    <location>
        <begin position="1"/>
        <end position="29"/>
    </location>
</feature>
<evidence type="ECO:0000313" key="2">
    <source>
        <dbReference type="EMBL" id="OEU09601.1"/>
    </source>
</evidence>
<proteinExistence type="predicted"/>
<feature type="region of interest" description="Disordered" evidence="1">
    <location>
        <begin position="77"/>
        <end position="96"/>
    </location>
</feature>
<dbReference type="KEGG" id="fcy:FRACYDRAFT_248449"/>
<organism evidence="2 3">
    <name type="scientific">Fragilariopsis cylindrus CCMP1102</name>
    <dbReference type="NCBI Taxonomy" id="635003"/>
    <lineage>
        <taxon>Eukaryota</taxon>
        <taxon>Sar</taxon>
        <taxon>Stramenopiles</taxon>
        <taxon>Ochrophyta</taxon>
        <taxon>Bacillariophyta</taxon>
        <taxon>Bacillariophyceae</taxon>
        <taxon>Bacillariophycidae</taxon>
        <taxon>Bacillariales</taxon>
        <taxon>Bacillariaceae</taxon>
        <taxon>Fragilariopsis</taxon>
    </lineage>
</organism>
<evidence type="ECO:0000313" key="3">
    <source>
        <dbReference type="Proteomes" id="UP000095751"/>
    </source>
</evidence>
<keyword evidence="3" id="KW-1185">Reference proteome</keyword>
<dbReference type="Proteomes" id="UP000095751">
    <property type="component" value="Unassembled WGS sequence"/>
</dbReference>
<dbReference type="InParanoid" id="A0A1E7EUF2"/>
<feature type="compositionally biased region" description="Polar residues" evidence="1">
    <location>
        <begin position="8"/>
        <end position="29"/>
    </location>
</feature>
<dbReference type="AlphaFoldDB" id="A0A1E7EUF2"/>
<gene>
    <name evidence="2" type="ORF">FRACYDRAFT_248449</name>
</gene>
<protein>
    <submittedName>
        <fullName evidence="2">Uncharacterized protein</fullName>
    </submittedName>
</protein>
<sequence length="184" mass="21226">MIKDDGRISSQHDINPQHTTTTRGSSTCSIKEDKVGISHQEPPLLLLPDSNLDRSTTRIHRMRSRVVPRESSIQESLWSDYSSDSSSSTSSTSFSERRRRRRQLLRLLQEERFVLQKEQFEVRRMFQIMIKMNNFSLEAIRYDSNNNDDNVSTLSSLSGYETDGDYSASDDGYQSTDTFLTLLE</sequence>